<keyword evidence="6" id="KW-0321">Glycogen metabolism</keyword>
<evidence type="ECO:0000256" key="9">
    <source>
        <dbReference type="ARBA" id="ARBA00022777"/>
    </source>
</evidence>
<dbReference type="AlphaFoldDB" id="A0AB39SEM8"/>
<keyword evidence="7" id="KW-0808">Transferase</keyword>
<evidence type="ECO:0000256" key="2">
    <source>
        <dbReference type="ARBA" id="ARBA00006219"/>
    </source>
</evidence>
<evidence type="ECO:0000256" key="14">
    <source>
        <dbReference type="ARBA" id="ARBA00049067"/>
    </source>
</evidence>
<dbReference type="Gene3D" id="3.90.1200.10">
    <property type="match status" value="1"/>
</dbReference>
<evidence type="ECO:0000256" key="8">
    <source>
        <dbReference type="ARBA" id="ARBA00022741"/>
    </source>
</evidence>
<evidence type="ECO:0000256" key="3">
    <source>
        <dbReference type="ARBA" id="ARBA00011245"/>
    </source>
</evidence>
<keyword evidence="11" id="KW-0320">Glycogen biosynthesis</keyword>
<keyword evidence="10" id="KW-0067">ATP-binding</keyword>
<dbReference type="GO" id="GO:0005978">
    <property type="term" value="P:glycogen biosynthetic process"/>
    <property type="evidence" value="ECO:0007669"/>
    <property type="project" value="UniProtKB-KW"/>
</dbReference>
<dbReference type="RefSeq" id="WP_369262062.1">
    <property type="nucleotide sequence ID" value="NZ_CP163440.1"/>
</dbReference>
<sequence length="476" mass="52041">MTVAVAEPVLEPLLPVLTPWLRTRRWYGDAGGPLDGIRPVVVSVVHDDAPVLVHAVLRTRHRNGAEQLYQLLLGLCPELPERLAGAAIATVPEGRWQGWTVYEATEDPALMGVLLRSLAAREPRGGPRLEPTSPHPLPVGLVPRLLTADQSNSAVVYGDRLLFKIYRRPEPGPHLEVEALRALTERHCTRTPALHGTLYTDAPGGEGLVLGLFEEFLPVEADGWETAVRQVGDCVEGTGTTVPAIGGFTVRARALGQAVAEVHTVLADAFPRTRVTPGEAAEEARLMNRRLSLAVDEVPALDRYRSRISALYDDYARHAGRGCPVFAQRVHGDLHLGQALPTADGWRLIDFEGEPERSAAERAAPQHVLRDVAGMLRSFDYAARAGLAAVRRSVEPAPGLRLRHIRRADAWTVRNRRAFIAGYAEAGGADPWCHPVPMRAFEADKAVYEAVYEARHRPDWLSIPLGAVHRLAAVRG</sequence>
<evidence type="ECO:0000313" key="16">
    <source>
        <dbReference type="EMBL" id="XDQ65381.1"/>
    </source>
</evidence>
<evidence type="ECO:0000256" key="4">
    <source>
        <dbReference type="ARBA" id="ARBA00011962"/>
    </source>
</evidence>
<comment type="similarity">
    <text evidence="2">Belongs to the aminoglycoside phosphotransferase family.</text>
</comment>
<keyword evidence="9" id="KW-0418">Kinase</keyword>
<keyword evidence="12" id="KW-0119">Carbohydrate metabolism</keyword>
<feature type="domain" description="Maltokinase N-terminal cap" evidence="15">
    <location>
        <begin position="20"/>
        <end position="107"/>
    </location>
</feature>
<gene>
    <name evidence="16" type="ORF">AB5J50_33630</name>
</gene>
<protein>
    <recommendedName>
        <fullName evidence="5">Maltokinase</fullName>
        <ecNumber evidence="4">2.7.1.175</ecNumber>
    </recommendedName>
    <alternativeName>
        <fullName evidence="13">Maltose-1-phosphate synthase</fullName>
    </alternativeName>
</protein>
<accession>A0AB39SEM8</accession>
<evidence type="ECO:0000259" key="15">
    <source>
        <dbReference type="Pfam" id="PF18085"/>
    </source>
</evidence>
<dbReference type="Pfam" id="PF18085">
    <property type="entry name" value="Mak_N_cap"/>
    <property type="match status" value="1"/>
</dbReference>
<comment type="catalytic activity">
    <reaction evidence="14">
        <text>D-maltose + ATP = alpha-maltose 1-phosphate + ADP + H(+)</text>
        <dbReference type="Rhea" id="RHEA:31915"/>
        <dbReference type="ChEBI" id="CHEBI:15378"/>
        <dbReference type="ChEBI" id="CHEBI:17306"/>
        <dbReference type="ChEBI" id="CHEBI:30616"/>
        <dbReference type="ChEBI" id="CHEBI:63576"/>
        <dbReference type="ChEBI" id="CHEBI:456216"/>
        <dbReference type="EC" id="2.7.1.175"/>
    </reaction>
</comment>
<evidence type="ECO:0000256" key="1">
    <source>
        <dbReference type="ARBA" id="ARBA00004964"/>
    </source>
</evidence>
<evidence type="ECO:0000256" key="10">
    <source>
        <dbReference type="ARBA" id="ARBA00022840"/>
    </source>
</evidence>
<reference evidence="16" key="1">
    <citation type="submission" date="2024-07" db="EMBL/GenBank/DDBJ databases">
        <authorList>
            <person name="Yu S.T."/>
        </authorList>
    </citation>
    <scope>NUCLEOTIDE SEQUENCE</scope>
    <source>
        <strain evidence="16">R35</strain>
    </source>
</reference>
<evidence type="ECO:0000256" key="6">
    <source>
        <dbReference type="ARBA" id="ARBA00022600"/>
    </source>
</evidence>
<dbReference type="InterPro" id="IPR040999">
    <property type="entry name" value="Mak_N_cap"/>
</dbReference>
<name>A0AB39SEM8_9ACTN</name>
<dbReference type="EC" id="2.7.1.175" evidence="4"/>
<dbReference type="GO" id="GO:0005524">
    <property type="term" value="F:ATP binding"/>
    <property type="evidence" value="ECO:0007669"/>
    <property type="project" value="UniProtKB-KW"/>
</dbReference>
<comment type="pathway">
    <text evidence="1">Glycan biosynthesis; glycogen biosynthesis.</text>
</comment>
<evidence type="ECO:0000256" key="11">
    <source>
        <dbReference type="ARBA" id="ARBA00023056"/>
    </source>
</evidence>
<evidence type="ECO:0000256" key="12">
    <source>
        <dbReference type="ARBA" id="ARBA00023277"/>
    </source>
</evidence>
<dbReference type="InterPro" id="IPR011009">
    <property type="entry name" value="Kinase-like_dom_sf"/>
</dbReference>
<evidence type="ECO:0000256" key="13">
    <source>
        <dbReference type="ARBA" id="ARBA00031251"/>
    </source>
</evidence>
<proteinExistence type="inferred from homology"/>
<evidence type="ECO:0000256" key="5">
    <source>
        <dbReference type="ARBA" id="ARBA00013882"/>
    </source>
</evidence>
<dbReference type="SUPFAM" id="SSF56112">
    <property type="entry name" value="Protein kinase-like (PK-like)"/>
    <property type="match status" value="1"/>
</dbReference>
<keyword evidence="8" id="KW-0547">Nucleotide-binding</keyword>
<evidence type="ECO:0000256" key="7">
    <source>
        <dbReference type="ARBA" id="ARBA00022679"/>
    </source>
</evidence>
<organism evidence="16">
    <name type="scientific">Streptomyces sp. R35</name>
    <dbReference type="NCBI Taxonomy" id="3238630"/>
    <lineage>
        <taxon>Bacteria</taxon>
        <taxon>Bacillati</taxon>
        <taxon>Actinomycetota</taxon>
        <taxon>Actinomycetes</taxon>
        <taxon>Kitasatosporales</taxon>
        <taxon>Streptomycetaceae</taxon>
        <taxon>Streptomyces</taxon>
    </lineage>
</organism>
<dbReference type="EMBL" id="CP163440">
    <property type="protein sequence ID" value="XDQ65381.1"/>
    <property type="molecule type" value="Genomic_DNA"/>
</dbReference>
<dbReference type="GO" id="GO:0016301">
    <property type="term" value="F:kinase activity"/>
    <property type="evidence" value="ECO:0007669"/>
    <property type="project" value="UniProtKB-KW"/>
</dbReference>
<comment type="subunit">
    <text evidence="3">Monomer.</text>
</comment>